<feature type="signal peptide" evidence="1">
    <location>
        <begin position="1"/>
        <end position="18"/>
    </location>
</feature>
<organism evidence="3 4">
    <name type="scientific">Elysia chlorotica</name>
    <name type="common">Eastern emerald elysia</name>
    <name type="synonym">Sea slug</name>
    <dbReference type="NCBI Taxonomy" id="188477"/>
    <lineage>
        <taxon>Eukaryota</taxon>
        <taxon>Metazoa</taxon>
        <taxon>Spiralia</taxon>
        <taxon>Lophotrochozoa</taxon>
        <taxon>Mollusca</taxon>
        <taxon>Gastropoda</taxon>
        <taxon>Heterobranchia</taxon>
        <taxon>Euthyneura</taxon>
        <taxon>Panpulmonata</taxon>
        <taxon>Sacoglossa</taxon>
        <taxon>Placobranchoidea</taxon>
        <taxon>Plakobranchidae</taxon>
        <taxon>Elysia</taxon>
    </lineage>
</organism>
<dbReference type="SUPFAM" id="SSF48726">
    <property type="entry name" value="Immunoglobulin"/>
    <property type="match status" value="1"/>
</dbReference>
<proteinExistence type="predicted"/>
<comment type="caution">
    <text evidence="3">The sequence shown here is derived from an EMBL/GenBank/DDBJ whole genome shotgun (WGS) entry which is preliminary data.</text>
</comment>
<keyword evidence="1" id="KW-0732">Signal</keyword>
<reference evidence="3 4" key="1">
    <citation type="submission" date="2019-01" db="EMBL/GenBank/DDBJ databases">
        <title>A draft genome assembly of the solar-powered sea slug Elysia chlorotica.</title>
        <authorList>
            <person name="Cai H."/>
            <person name="Li Q."/>
            <person name="Fang X."/>
            <person name="Li J."/>
            <person name="Curtis N.E."/>
            <person name="Altenburger A."/>
            <person name="Shibata T."/>
            <person name="Feng M."/>
            <person name="Maeda T."/>
            <person name="Schwartz J.A."/>
            <person name="Shigenobu S."/>
            <person name="Lundholm N."/>
            <person name="Nishiyama T."/>
            <person name="Yang H."/>
            <person name="Hasebe M."/>
            <person name="Li S."/>
            <person name="Pierce S.K."/>
            <person name="Wang J."/>
        </authorList>
    </citation>
    <scope>NUCLEOTIDE SEQUENCE [LARGE SCALE GENOMIC DNA]</scope>
    <source>
        <strain evidence="3">EC2010</strain>
        <tissue evidence="3">Whole organism of an adult</tissue>
    </source>
</reference>
<dbReference type="InterPro" id="IPR013783">
    <property type="entry name" value="Ig-like_fold"/>
</dbReference>
<evidence type="ECO:0000259" key="2">
    <source>
        <dbReference type="PROSITE" id="PS50835"/>
    </source>
</evidence>
<evidence type="ECO:0000313" key="4">
    <source>
        <dbReference type="Proteomes" id="UP000271974"/>
    </source>
</evidence>
<gene>
    <name evidence="3" type="ORF">EGW08_013930</name>
</gene>
<dbReference type="EMBL" id="RQTK01000519">
    <property type="protein sequence ID" value="RUS78295.1"/>
    <property type="molecule type" value="Genomic_DNA"/>
</dbReference>
<dbReference type="PROSITE" id="PS50835">
    <property type="entry name" value="IG_LIKE"/>
    <property type="match status" value="1"/>
</dbReference>
<evidence type="ECO:0000313" key="3">
    <source>
        <dbReference type="EMBL" id="RUS78295.1"/>
    </source>
</evidence>
<dbReference type="Proteomes" id="UP000271974">
    <property type="component" value="Unassembled WGS sequence"/>
</dbReference>
<accession>A0A433T9P6</accession>
<dbReference type="InterPro" id="IPR007110">
    <property type="entry name" value="Ig-like_dom"/>
</dbReference>
<dbReference type="Gene3D" id="2.60.40.10">
    <property type="entry name" value="Immunoglobulins"/>
    <property type="match status" value="1"/>
</dbReference>
<dbReference type="InterPro" id="IPR036179">
    <property type="entry name" value="Ig-like_dom_sf"/>
</dbReference>
<name>A0A433T9P6_ELYCH</name>
<evidence type="ECO:0000256" key="1">
    <source>
        <dbReference type="SAM" id="SignalP"/>
    </source>
</evidence>
<dbReference type="CDD" id="cd00096">
    <property type="entry name" value="Ig"/>
    <property type="match status" value="1"/>
</dbReference>
<feature type="domain" description="Ig-like" evidence="2">
    <location>
        <begin position="33"/>
        <end position="115"/>
    </location>
</feature>
<sequence>MKTELVLGVMWLMCQAVAEEDYQQWSEMTYIDDRFSFYCNDTINHVFLNPIDMLVWRRHGQDAAIKDDDQFELGDSQGITNMQLTIKRVTDEMSGIYFCEVYDSPGGRFVARIVKGLNIGGHKYHDYLDKYRENIITGVISAASVLVLVLGICAVDHFRYVSDEERLERRAAKEKRLRNGDASKGDTINGAYDNIGMSAETFDVAPYEQLNDKQQHEVNTQL</sequence>
<dbReference type="OrthoDB" id="6152887at2759"/>
<dbReference type="AlphaFoldDB" id="A0A433T9P6"/>
<keyword evidence="4" id="KW-1185">Reference proteome</keyword>
<protein>
    <recommendedName>
        <fullName evidence="2">Ig-like domain-containing protein</fullName>
    </recommendedName>
</protein>
<feature type="chain" id="PRO_5019515197" description="Ig-like domain-containing protein" evidence="1">
    <location>
        <begin position="19"/>
        <end position="222"/>
    </location>
</feature>